<dbReference type="OrthoDB" id="9774685at2"/>
<protein>
    <submittedName>
        <fullName evidence="1">Transposase</fullName>
    </submittedName>
</protein>
<name>A0A1M5NCI9_9GAMM</name>
<reference evidence="2" key="1">
    <citation type="submission" date="2016-11" db="EMBL/GenBank/DDBJ databases">
        <authorList>
            <person name="Varghese N."/>
            <person name="Submissions S."/>
        </authorList>
    </citation>
    <scope>NUCLEOTIDE SEQUENCE [LARGE SCALE GENOMIC DNA]</scope>
    <source>
        <strain evidence="2">DSM 16579</strain>
    </source>
</reference>
<gene>
    <name evidence="1" type="ORF">SAMN02745753_04632</name>
</gene>
<dbReference type="Proteomes" id="UP000184517">
    <property type="component" value="Unassembled WGS sequence"/>
</dbReference>
<dbReference type="InterPro" id="IPR002514">
    <property type="entry name" value="Transposase_8"/>
</dbReference>
<dbReference type="Gene3D" id="1.10.10.10">
    <property type="entry name" value="Winged helix-like DNA-binding domain superfamily/Winged helix DNA-binding domain"/>
    <property type="match status" value="1"/>
</dbReference>
<organism evidence="1 2">
    <name type="scientific">Marinomonas polaris DSM 16579</name>
    <dbReference type="NCBI Taxonomy" id="1122206"/>
    <lineage>
        <taxon>Bacteria</taxon>
        <taxon>Pseudomonadati</taxon>
        <taxon>Pseudomonadota</taxon>
        <taxon>Gammaproteobacteria</taxon>
        <taxon>Oceanospirillales</taxon>
        <taxon>Oceanospirillaceae</taxon>
        <taxon>Marinomonas</taxon>
    </lineage>
</organism>
<dbReference type="GO" id="GO:0006313">
    <property type="term" value="P:DNA transposition"/>
    <property type="evidence" value="ECO:0007669"/>
    <property type="project" value="InterPro"/>
</dbReference>
<sequence>MSDIIHHTSRRIFSPQYKLEVVNEALANQLSTAQIAQKHHINNNQVFRWCREYKLGNARWVKVASNHPVMATQDTPGETKFLPITTQSSSNTVMRNTKQQTPNSSMVVVELASGHVLKLTHPTAETIKQILSVIV</sequence>
<evidence type="ECO:0000313" key="1">
    <source>
        <dbReference type="EMBL" id="SHG87182.1"/>
    </source>
</evidence>
<dbReference type="GO" id="GO:0004803">
    <property type="term" value="F:transposase activity"/>
    <property type="evidence" value="ECO:0007669"/>
    <property type="project" value="InterPro"/>
</dbReference>
<dbReference type="EMBL" id="FQVF01000036">
    <property type="protein sequence ID" value="SHG87182.1"/>
    <property type="molecule type" value="Genomic_DNA"/>
</dbReference>
<accession>A0A1M5NCI9</accession>
<dbReference type="InterPro" id="IPR036388">
    <property type="entry name" value="WH-like_DNA-bd_sf"/>
</dbReference>
<dbReference type="STRING" id="1122206.SAMN02745753_04632"/>
<proteinExistence type="predicted"/>
<dbReference type="Pfam" id="PF01527">
    <property type="entry name" value="HTH_Tnp_1"/>
    <property type="match status" value="1"/>
</dbReference>
<dbReference type="InterPro" id="IPR010921">
    <property type="entry name" value="Trp_repressor/repl_initiator"/>
</dbReference>
<dbReference type="SUPFAM" id="SSF48295">
    <property type="entry name" value="TrpR-like"/>
    <property type="match status" value="1"/>
</dbReference>
<keyword evidence="2" id="KW-1185">Reference proteome</keyword>
<dbReference type="GO" id="GO:0043565">
    <property type="term" value="F:sequence-specific DNA binding"/>
    <property type="evidence" value="ECO:0007669"/>
    <property type="project" value="InterPro"/>
</dbReference>
<evidence type="ECO:0000313" key="2">
    <source>
        <dbReference type="Proteomes" id="UP000184517"/>
    </source>
</evidence>
<dbReference type="RefSeq" id="WP_072842439.1">
    <property type="nucleotide sequence ID" value="NZ_FQVF01000036.1"/>
</dbReference>
<dbReference type="AlphaFoldDB" id="A0A1M5NCI9"/>